<gene>
    <name evidence="1" type="ORF">RT717_17880</name>
</gene>
<keyword evidence="2" id="KW-1185">Reference proteome</keyword>
<sequence length="71" mass="7968">METITIELKNSKALKLIEDLEALSLVRIVREPKTVKGKKLSERLAGAISSKEASDIDTELEQIRSEWKSSI</sequence>
<dbReference type="EMBL" id="CP136051">
    <property type="protein sequence ID" value="WOK04953.1"/>
    <property type="molecule type" value="Genomic_DNA"/>
</dbReference>
<organism evidence="1 2">
    <name type="scientific">Imperialibacter roseus</name>
    <dbReference type="NCBI Taxonomy" id="1324217"/>
    <lineage>
        <taxon>Bacteria</taxon>
        <taxon>Pseudomonadati</taxon>
        <taxon>Bacteroidota</taxon>
        <taxon>Cytophagia</taxon>
        <taxon>Cytophagales</taxon>
        <taxon>Flammeovirgaceae</taxon>
        <taxon>Imperialibacter</taxon>
    </lineage>
</organism>
<accession>A0ABZ0IIU3</accession>
<proteinExistence type="predicted"/>
<reference evidence="1 2" key="1">
    <citation type="journal article" date="2023" name="Microbiol. Resour. Announc.">
        <title>Complete Genome Sequence of Imperialibacter roseus strain P4T.</title>
        <authorList>
            <person name="Tizabi D.R."/>
            <person name="Bachvaroff T."/>
            <person name="Hill R.T."/>
        </authorList>
    </citation>
    <scope>NUCLEOTIDE SEQUENCE [LARGE SCALE GENOMIC DNA]</scope>
    <source>
        <strain evidence="1 2">P4T</strain>
    </source>
</reference>
<protein>
    <recommendedName>
        <fullName evidence="3">Antitoxin</fullName>
    </recommendedName>
</protein>
<name>A0ABZ0IIU3_9BACT</name>
<evidence type="ECO:0000313" key="2">
    <source>
        <dbReference type="Proteomes" id="UP001302349"/>
    </source>
</evidence>
<evidence type="ECO:0008006" key="3">
    <source>
        <dbReference type="Google" id="ProtNLM"/>
    </source>
</evidence>
<evidence type="ECO:0000313" key="1">
    <source>
        <dbReference type="EMBL" id="WOK04953.1"/>
    </source>
</evidence>
<dbReference type="Proteomes" id="UP001302349">
    <property type="component" value="Chromosome"/>
</dbReference>
<dbReference type="RefSeq" id="WP_317487750.1">
    <property type="nucleotide sequence ID" value="NZ_CP136051.1"/>
</dbReference>